<dbReference type="SUPFAM" id="SSF52540">
    <property type="entry name" value="P-loop containing nucleoside triphosphate hydrolases"/>
    <property type="match status" value="1"/>
</dbReference>
<keyword evidence="3 5" id="KW-0067">ATP-binding</keyword>
<sequence>MHIPMNSYPNNEDLPLISAESIKKSFGEIKVLKDISIKVNKGEFVTLLGPSGCGKTTIFNIITGLVREDEGKITIRGTMGYMQQKDLLLPWKTIMDNVALPLILKGVGKSTWEARVRKYLPVVGLEGYEEKYPSQLSGGMRQRASFLRTFMASEDIMLLDEAFASLDSITKENMQKWLLEMKNRLNNTILLITHDIDEAIFLSDKIYVLSQKPSTIKKEISVDFCKEDKLERLLSPQSLLLKQEILGLLG</sequence>
<dbReference type="EMBL" id="JAJEKE010000006">
    <property type="protein sequence ID" value="MCQ1529664.1"/>
    <property type="molecule type" value="Genomic_DNA"/>
</dbReference>
<keyword evidence="6" id="KW-1185">Reference proteome</keyword>
<dbReference type="InterPro" id="IPR050166">
    <property type="entry name" value="ABC_transporter_ATP-bind"/>
</dbReference>
<evidence type="ECO:0000259" key="4">
    <source>
        <dbReference type="PROSITE" id="PS50893"/>
    </source>
</evidence>
<dbReference type="GO" id="GO:0005524">
    <property type="term" value="F:ATP binding"/>
    <property type="evidence" value="ECO:0007669"/>
    <property type="project" value="UniProtKB-KW"/>
</dbReference>
<dbReference type="InterPro" id="IPR003593">
    <property type="entry name" value="AAA+_ATPase"/>
</dbReference>
<dbReference type="PANTHER" id="PTHR42788:SF2">
    <property type="entry name" value="ABC TRANSPORTER ATP-BINDING PROTEIN"/>
    <property type="match status" value="1"/>
</dbReference>
<keyword evidence="1" id="KW-0813">Transport</keyword>
<evidence type="ECO:0000256" key="2">
    <source>
        <dbReference type="ARBA" id="ARBA00022741"/>
    </source>
</evidence>
<evidence type="ECO:0000256" key="3">
    <source>
        <dbReference type="ARBA" id="ARBA00022840"/>
    </source>
</evidence>
<dbReference type="PROSITE" id="PS00211">
    <property type="entry name" value="ABC_TRANSPORTER_1"/>
    <property type="match status" value="1"/>
</dbReference>
<dbReference type="Pfam" id="PF00005">
    <property type="entry name" value="ABC_tran"/>
    <property type="match status" value="1"/>
</dbReference>
<keyword evidence="2" id="KW-0547">Nucleotide-binding</keyword>
<accession>A0ABT1NEI8</accession>
<dbReference type="InterPro" id="IPR027417">
    <property type="entry name" value="P-loop_NTPase"/>
</dbReference>
<dbReference type="RefSeq" id="WP_255227240.1">
    <property type="nucleotide sequence ID" value="NZ_JAJEKE010000006.1"/>
</dbReference>
<evidence type="ECO:0000313" key="6">
    <source>
        <dbReference type="Proteomes" id="UP001651880"/>
    </source>
</evidence>
<reference evidence="5 6" key="1">
    <citation type="submission" date="2021-10" db="EMBL/GenBank/DDBJ databases">
        <title>Lutispora strain m25 sp. nov., a thermophilic, non-spore-forming bacterium isolated from a lab-scale methanogenic bioreactor digesting anaerobic sludge.</title>
        <authorList>
            <person name="El Houari A."/>
            <person name="Mcdonald J."/>
        </authorList>
    </citation>
    <scope>NUCLEOTIDE SEQUENCE [LARGE SCALE GENOMIC DNA]</scope>
    <source>
        <strain evidence="6">m25</strain>
    </source>
</reference>
<dbReference type="Proteomes" id="UP001651880">
    <property type="component" value="Unassembled WGS sequence"/>
</dbReference>
<protein>
    <submittedName>
        <fullName evidence="5">ABC transporter ATP-binding protein</fullName>
    </submittedName>
</protein>
<name>A0ABT1NEI8_9FIRM</name>
<evidence type="ECO:0000256" key="1">
    <source>
        <dbReference type="ARBA" id="ARBA00022448"/>
    </source>
</evidence>
<evidence type="ECO:0000313" key="5">
    <source>
        <dbReference type="EMBL" id="MCQ1529664.1"/>
    </source>
</evidence>
<dbReference type="PANTHER" id="PTHR42788">
    <property type="entry name" value="TAURINE IMPORT ATP-BINDING PROTEIN-RELATED"/>
    <property type="match status" value="1"/>
</dbReference>
<feature type="domain" description="ABC transporter" evidence="4">
    <location>
        <begin position="17"/>
        <end position="236"/>
    </location>
</feature>
<organism evidence="5 6">
    <name type="scientific">Lutispora saccharofermentans</name>
    <dbReference type="NCBI Taxonomy" id="3024236"/>
    <lineage>
        <taxon>Bacteria</taxon>
        <taxon>Bacillati</taxon>
        <taxon>Bacillota</taxon>
        <taxon>Clostridia</taxon>
        <taxon>Lutisporales</taxon>
        <taxon>Lutisporaceae</taxon>
        <taxon>Lutispora</taxon>
    </lineage>
</organism>
<dbReference type="Gene3D" id="3.40.50.300">
    <property type="entry name" value="P-loop containing nucleotide triphosphate hydrolases"/>
    <property type="match status" value="1"/>
</dbReference>
<dbReference type="InterPro" id="IPR017871">
    <property type="entry name" value="ABC_transporter-like_CS"/>
</dbReference>
<dbReference type="PROSITE" id="PS50893">
    <property type="entry name" value="ABC_TRANSPORTER_2"/>
    <property type="match status" value="1"/>
</dbReference>
<proteinExistence type="predicted"/>
<dbReference type="SMART" id="SM00382">
    <property type="entry name" value="AAA"/>
    <property type="match status" value="1"/>
</dbReference>
<comment type="caution">
    <text evidence="5">The sequence shown here is derived from an EMBL/GenBank/DDBJ whole genome shotgun (WGS) entry which is preliminary data.</text>
</comment>
<gene>
    <name evidence="5" type="ORF">LJD61_08865</name>
</gene>
<dbReference type="InterPro" id="IPR003439">
    <property type="entry name" value="ABC_transporter-like_ATP-bd"/>
</dbReference>
<dbReference type="CDD" id="cd03293">
    <property type="entry name" value="ABC_NrtD_SsuB_transporters"/>
    <property type="match status" value="1"/>
</dbReference>